<feature type="compositionally biased region" description="Acidic residues" evidence="4">
    <location>
        <begin position="318"/>
        <end position="333"/>
    </location>
</feature>
<feature type="region of interest" description="Disordered" evidence="4">
    <location>
        <begin position="1"/>
        <end position="30"/>
    </location>
</feature>
<dbReference type="InParanoid" id="A0A6P8ZM14"/>
<evidence type="ECO:0000256" key="4">
    <source>
        <dbReference type="SAM" id="MobiDB-lite"/>
    </source>
</evidence>
<dbReference type="CTD" id="8563"/>
<evidence type="ECO:0000313" key="5">
    <source>
        <dbReference type="Proteomes" id="UP000515158"/>
    </source>
</evidence>
<accession>A0A6P8ZM14</accession>
<evidence type="ECO:0000256" key="2">
    <source>
        <dbReference type="ARBA" id="ARBA00008044"/>
    </source>
</evidence>
<feature type="region of interest" description="Disordered" evidence="4">
    <location>
        <begin position="308"/>
        <end position="357"/>
    </location>
</feature>
<dbReference type="GO" id="GO:0006406">
    <property type="term" value="P:mRNA export from nucleus"/>
    <property type="evidence" value="ECO:0007669"/>
    <property type="project" value="TreeGrafter"/>
</dbReference>
<dbReference type="FunCoup" id="A0A6P8ZM14">
    <property type="interactions" value="1613"/>
</dbReference>
<feature type="compositionally biased region" description="Basic and acidic residues" evidence="4">
    <location>
        <begin position="347"/>
        <end position="356"/>
    </location>
</feature>
<dbReference type="PANTHER" id="PTHR13375">
    <property type="entry name" value="FMS INTERACTING PROTEIN"/>
    <property type="match status" value="1"/>
</dbReference>
<organism evidence="6">
    <name type="scientific">Thrips palmi</name>
    <name type="common">Melon thrips</name>
    <dbReference type="NCBI Taxonomy" id="161013"/>
    <lineage>
        <taxon>Eukaryota</taxon>
        <taxon>Metazoa</taxon>
        <taxon>Ecdysozoa</taxon>
        <taxon>Arthropoda</taxon>
        <taxon>Hexapoda</taxon>
        <taxon>Insecta</taxon>
        <taxon>Pterygota</taxon>
        <taxon>Neoptera</taxon>
        <taxon>Paraneoptera</taxon>
        <taxon>Thysanoptera</taxon>
        <taxon>Terebrantia</taxon>
        <taxon>Thripoidea</taxon>
        <taxon>Thripidae</taxon>
        <taxon>Thrips</taxon>
    </lineage>
</organism>
<name>A0A6P8ZM14_THRPL</name>
<dbReference type="OrthoDB" id="20582at2759"/>
<proteinExistence type="inferred from homology"/>
<gene>
    <name evidence="6" type="primary">LOC117644430</name>
</gene>
<dbReference type="Proteomes" id="UP000515158">
    <property type="component" value="Unplaced"/>
</dbReference>
<dbReference type="RefSeq" id="XP_034239809.1">
    <property type="nucleotide sequence ID" value="XM_034383918.1"/>
</dbReference>
<dbReference type="InterPro" id="IPR019163">
    <property type="entry name" value="THO_Thoc5"/>
</dbReference>
<evidence type="ECO:0000256" key="3">
    <source>
        <dbReference type="ARBA" id="ARBA00023242"/>
    </source>
</evidence>
<reference evidence="6" key="1">
    <citation type="submission" date="2025-08" db="UniProtKB">
        <authorList>
            <consortium name="RefSeq"/>
        </authorList>
    </citation>
    <scope>IDENTIFICATION</scope>
    <source>
        <tissue evidence="6">Total insect</tissue>
    </source>
</reference>
<comment type="subcellular location">
    <subcellularLocation>
        <location evidence="1">Nucleus</location>
    </subcellularLocation>
</comment>
<evidence type="ECO:0000256" key="1">
    <source>
        <dbReference type="ARBA" id="ARBA00004123"/>
    </source>
</evidence>
<dbReference type="Pfam" id="PF09766">
    <property type="entry name" value="FmiP_Thoc5"/>
    <property type="match status" value="1"/>
</dbReference>
<feature type="compositionally biased region" description="Basic and acidic residues" evidence="4">
    <location>
        <begin position="308"/>
        <end position="317"/>
    </location>
</feature>
<keyword evidence="5" id="KW-1185">Reference proteome</keyword>
<protein>
    <submittedName>
        <fullName evidence="6">THO complex subunit 5 homolog</fullName>
    </submittedName>
</protein>
<sequence>MKENGTDNSEPLLKKRRKASQLNTTPPTPTKVVVEDVYKSVCEWEENEAAARDPDKDRKLFSETCNSFRNYMEEIAALKKKGTPEAKAAINVKCSEACLLFVMLRKLNRLNKLRLKHSREELQKVKGQVDSQHLQLQNLLYEVLHLQKEVNKCLQFKSQDENIDLVPIEEFMRDAPEALKASAPSKKSSKEHDAHQLQKARLEWELTQRRELAEMCKQMHSQKETVAKDIEKQQQHLDNLAPMLRNILQATKPVEESLGEKVLETRMQHQLAYLLPACLFFLYVQADAQQQASDPLLVVTIDGDEDEARRLKDKSDEGNQEEESDSDQEQEVESNEKSKRHHRKRNSKVDRQEERRKRLLAKHPLTVNLTINLKDGSNMKLVFSYLLNLGVVTVKCSIQMSQPITGLFASQLMTPENILCSLYPGDTGKESPNVANDYQLQNVGLGPFSDFISDLGAPYIWAQRVSGLDFISQNPESSKKARIEVSKASVPSVIKSLRQRFKSRLALCKQVQSLETGIVPPMPSLHDQFPTKINSQISDLKQISWDEYRSHKSTQWLINQQQVIELDSVYRMSISHGPAKALALIAIKSNYPESPPMFSMEVNWKGHHSAVDCDAIRDMECEVNVYYKELMAGPNWVETLLAAQVTRLLYCFDIYLEASSVSDEDKKIYPREKVYFQASRGRARALPYKYLGYGGGVFTQR</sequence>
<evidence type="ECO:0000313" key="6">
    <source>
        <dbReference type="RefSeq" id="XP_034239809.1"/>
    </source>
</evidence>
<dbReference type="GO" id="GO:0003729">
    <property type="term" value="F:mRNA binding"/>
    <property type="evidence" value="ECO:0007669"/>
    <property type="project" value="TreeGrafter"/>
</dbReference>
<dbReference type="KEGG" id="tpal:117644430"/>
<comment type="similarity">
    <text evidence="2">Belongs to the THOC5 family.</text>
</comment>
<dbReference type="GeneID" id="117644430"/>
<dbReference type="PANTHER" id="PTHR13375:SF3">
    <property type="entry name" value="THO COMPLEX SUBUNIT 5 HOMOLOG"/>
    <property type="match status" value="1"/>
</dbReference>
<dbReference type="GO" id="GO:0000445">
    <property type="term" value="C:THO complex part of transcription export complex"/>
    <property type="evidence" value="ECO:0007669"/>
    <property type="project" value="TreeGrafter"/>
</dbReference>
<dbReference type="AlphaFoldDB" id="A0A6P8ZM14"/>
<keyword evidence="3" id="KW-0539">Nucleus</keyword>